<dbReference type="InterPro" id="IPR006172">
    <property type="entry name" value="DNA-dir_DNA_pol_B"/>
</dbReference>
<dbReference type="Gene3D" id="3.90.1600.10">
    <property type="entry name" value="Palm domain of DNA polymerase"/>
    <property type="match status" value="2"/>
</dbReference>
<dbReference type="OrthoDB" id="6755010at2759"/>
<feature type="domain" description="DNA-directed DNA polymerase family B multifunctional" evidence="6">
    <location>
        <begin position="79"/>
        <end position="471"/>
    </location>
</feature>
<dbReference type="VEuPathDB" id="MicrosporidiaDB:NEQG_01364"/>
<dbReference type="InterPro" id="IPR043502">
    <property type="entry name" value="DNA/RNA_pol_sf"/>
</dbReference>
<keyword evidence="5" id="KW-0235">DNA replication</keyword>
<evidence type="ECO:0000256" key="1">
    <source>
        <dbReference type="ARBA" id="ARBA00005755"/>
    </source>
</evidence>
<evidence type="ECO:0000256" key="5">
    <source>
        <dbReference type="RuleBase" id="RU000442"/>
    </source>
</evidence>
<evidence type="ECO:0000259" key="6">
    <source>
        <dbReference type="Pfam" id="PF00136"/>
    </source>
</evidence>
<dbReference type="PROSITE" id="PS00116">
    <property type="entry name" value="DNA_POLYMERASE_B"/>
    <property type="match status" value="1"/>
</dbReference>
<gene>
    <name evidence="7" type="ORF">NEQG_01364</name>
</gene>
<dbReference type="GO" id="GO:1902975">
    <property type="term" value="P:mitotic DNA replication initiation"/>
    <property type="evidence" value="ECO:0007669"/>
    <property type="project" value="TreeGrafter"/>
</dbReference>
<dbReference type="InterPro" id="IPR042087">
    <property type="entry name" value="DNA_pol_B_thumb"/>
</dbReference>
<dbReference type="SMART" id="SM00486">
    <property type="entry name" value="POLBc"/>
    <property type="match status" value="1"/>
</dbReference>
<comment type="similarity">
    <text evidence="1 5">Belongs to the DNA polymerase type-B family.</text>
</comment>
<dbReference type="GO" id="GO:0005658">
    <property type="term" value="C:alpha DNA polymerase:primase complex"/>
    <property type="evidence" value="ECO:0007669"/>
    <property type="project" value="TreeGrafter"/>
</dbReference>
<proteinExistence type="inferred from homology"/>
<dbReference type="Gene3D" id="1.10.132.60">
    <property type="entry name" value="DNA polymerase family B, C-terminal domain"/>
    <property type="match status" value="1"/>
</dbReference>
<dbReference type="InterPro" id="IPR006134">
    <property type="entry name" value="DNA-dir_DNA_pol_B_multi_dom"/>
</dbReference>
<accession>I3EHH7</accession>
<comment type="catalytic activity">
    <reaction evidence="5">
        <text>DNA(n) + a 2'-deoxyribonucleoside 5'-triphosphate = DNA(n+1) + diphosphate</text>
        <dbReference type="Rhea" id="RHEA:22508"/>
        <dbReference type="Rhea" id="RHEA-COMP:17339"/>
        <dbReference type="Rhea" id="RHEA-COMP:17340"/>
        <dbReference type="ChEBI" id="CHEBI:33019"/>
        <dbReference type="ChEBI" id="CHEBI:61560"/>
        <dbReference type="ChEBI" id="CHEBI:173112"/>
        <dbReference type="EC" id="2.7.7.7"/>
    </reaction>
</comment>
<dbReference type="STRING" id="935791.I3EHH7"/>
<dbReference type="InParanoid" id="I3EHH7"/>
<dbReference type="GO" id="GO:0003682">
    <property type="term" value="F:chromatin binding"/>
    <property type="evidence" value="ECO:0007669"/>
    <property type="project" value="TreeGrafter"/>
</dbReference>
<keyword evidence="2 5" id="KW-0808">Transferase</keyword>
<dbReference type="InterPro" id="IPR017964">
    <property type="entry name" value="DNA-dir_DNA_pol_B_CS"/>
</dbReference>
<keyword evidence="5" id="KW-0238">DNA-binding</keyword>
<dbReference type="GO" id="GO:0006272">
    <property type="term" value="P:leading strand elongation"/>
    <property type="evidence" value="ECO:0007669"/>
    <property type="project" value="TreeGrafter"/>
</dbReference>
<sequence>MCKSYSLENADIPVCGSADSLQMVYSAIRNGHASDSVLVQLNTARVSAATMHAIFTKGNLLALAEKLAYITGALLNPIFHGYKSDRVEYLLLHRMRDNQYLIPRKSLGGKISDKDTYEGGYVFLDKPGVYSERYIALFDFNSLYPSIIQEYNVCFSTSHCLKMENTKESTPSLLPGALRDLVTQRSEIKRQMKSGAGNIQLLEIEQRAVKLVANCIYGCLGFKGFRFYNKTMAAFITECGRTILKDTKATLESKGLQVIYGDTDSVMVDTGIKITDPSPSLETLSGISELISCKYNNIKLGFEKTFSKLVMMAKKKYFGIYCLNGADVIEEKGLETGRRDWCLVARETISAVMRILLFSPMPEEEILRMLSSLKESMKSRDKESYLIRKKIQKNPESYNAVQTTSLQQVCLALRLKQERGLTFHGGDIISFVIALHNGISRPELVSERSEIHYDYYMKLQVFPPLQRMLEHFSSISIENIQKVLGLYTSHNKPVQKAQYSNVSPETKDALSILSPCCSHRQDMASSCAACGSSYTPTQMKKLLRTIIYKQSIKLYAVKRWCFKCCQVEEYSPNCLKCLLPIEWKETSPENFHAFLYKLQEMFFGTPYEQSITDILSISNYLSIDISKFPLNGFQAICTFLQ</sequence>
<dbReference type="SUPFAM" id="SSF56672">
    <property type="entry name" value="DNA/RNA polymerases"/>
    <property type="match status" value="1"/>
</dbReference>
<dbReference type="AlphaFoldDB" id="I3EHH7"/>
<protein>
    <recommendedName>
        <fullName evidence="5">DNA polymerase</fullName>
        <ecNumber evidence="5">2.7.7.7</ecNumber>
    </recommendedName>
</protein>
<dbReference type="OMA" id="AAFITEC"/>
<keyword evidence="4 5" id="KW-0239">DNA-directed DNA polymerase</keyword>
<dbReference type="HOGENOM" id="CLU_427048_0_0_1"/>
<dbReference type="EMBL" id="GL870878">
    <property type="protein sequence ID" value="EIJ88674.1"/>
    <property type="molecule type" value="Genomic_DNA"/>
</dbReference>
<dbReference type="GO" id="GO:0003697">
    <property type="term" value="F:single-stranded DNA binding"/>
    <property type="evidence" value="ECO:0007669"/>
    <property type="project" value="TreeGrafter"/>
</dbReference>
<dbReference type="PANTHER" id="PTHR45861">
    <property type="entry name" value="DNA POLYMERASE ALPHA CATALYTIC SUBUNIT"/>
    <property type="match status" value="1"/>
</dbReference>
<dbReference type="NCBIfam" id="TIGR00592">
    <property type="entry name" value="pol2"/>
    <property type="match status" value="1"/>
</dbReference>
<keyword evidence="3 5" id="KW-0548">Nucleotidyltransferase</keyword>
<dbReference type="GO" id="GO:0003688">
    <property type="term" value="F:DNA replication origin binding"/>
    <property type="evidence" value="ECO:0007669"/>
    <property type="project" value="TreeGrafter"/>
</dbReference>
<dbReference type="InterPro" id="IPR023211">
    <property type="entry name" value="DNA_pol_palm_dom_sf"/>
</dbReference>
<evidence type="ECO:0000313" key="8">
    <source>
        <dbReference type="Proteomes" id="UP000002872"/>
    </source>
</evidence>
<organism evidence="7 8">
    <name type="scientific">Nematocida parisii (strain ERTm3)</name>
    <name type="common">Nematode killer fungus</name>
    <dbReference type="NCBI Taxonomy" id="935791"/>
    <lineage>
        <taxon>Eukaryota</taxon>
        <taxon>Fungi</taxon>
        <taxon>Fungi incertae sedis</taxon>
        <taxon>Microsporidia</taxon>
        <taxon>Nematocida</taxon>
    </lineage>
</organism>
<dbReference type="GO" id="GO:0000166">
    <property type="term" value="F:nucleotide binding"/>
    <property type="evidence" value="ECO:0007669"/>
    <property type="project" value="InterPro"/>
</dbReference>
<evidence type="ECO:0000256" key="4">
    <source>
        <dbReference type="ARBA" id="ARBA00022932"/>
    </source>
</evidence>
<dbReference type="EC" id="2.7.7.7" evidence="5"/>
<keyword evidence="8" id="KW-1185">Reference proteome</keyword>
<dbReference type="PRINTS" id="PR00106">
    <property type="entry name" value="DNAPOLB"/>
</dbReference>
<evidence type="ECO:0000256" key="2">
    <source>
        <dbReference type="ARBA" id="ARBA00022679"/>
    </source>
</evidence>
<reference evidence="7" key="1">
    <citation type="submission" date="2011-01" db="EMBL/GenBank/DDBJ databases">
        <title>The Genome Sequence of Nematocida parisii strain ERTm3.</title>
        <authorList>
            <consortium name="The Broad Institute Genome Sequencing Platform"/>
            <consortium name="The Broad Institute Genome Sequencing Center for Infectious Disease"/>
            <person name="Cuomo C."/>
            <person name="Troemel E."/>
            <person name="Young S.K."/>
            <person name="Zeng Q."/>
            <person name="Gargeya S."/>
            <person name="Fitzgerald M."/>
            <person name="Haas B."/>
            <person name="Abouelleil A."/>
            <person name="Alvarado L."/>
            <person name="Arachchi H.M."/>
            <person name="Berlin A."/>
            <person name="Chapman S.B."/>
            <person name="Gearin G."/>
            <person name="Goldberg J."/>
            <person name="Griggs A."/>
            <person name="Gujja S."/>
            <person name="Hansen M."/>
            <person name="Heiman D."/>
            <person name="Howarth C."/>
            <person name="Larimer J."/>
            <person name="Lui A."/>
            <person name="MacDonald P.J.P."/>
            <person name="McCowen C."/>
            <person name="Montmayeur A."/>
            <person name="Murphy C."/>
            <person name="Neiman D."/>
            <person name="Pearson M."/>
            <person name="Priest M."/>
            <person name="Roberts A."/>
            <person name="Saif S."/>
            <person name="Shea T."/>
            <person name="Sisk P."/>
            <person name="Stolte C."/>
            <person name="Sykes S."/>
            <person name="Wortman J."/>
            <person name="Nusbaum C."/>
            <person name="Birren B."/>
        </authorList>
    </citation>
    <scope>NUCLEOTIDE SEQUENCE</scope>
    <source>
        <strain evidence="7">ERTm3</strain>
    </source>
</reference>
<evidence type="ECO:0000313" key="7">
    <source>
        <dbReference type="EMBL" id="EIJ88674.1"/>
    </source>
</evidence>
<dbReference type="Proteomes" id="UP000002872">
    <property type="component" value="Unassembled WGS sequence"/>
</dbReference>
<dbReference type="Pfam" id="PF00136">
    <property type="entry name" value="DNA_pol_B"/>
    <property type="match status" value="1"/>
</dbReference>
<dbReference type="GO" id="GO:0006273">
    <property type="term" value="P:lagging strand elongation"/>
    <property type="evidence" value="ECO:0007669"/>
    <property type="project" value="TreeGrafter"/>
</dbReference>
<dbReference type="GO" id="GO:0003887">
    <property type="term" value="F:DNA-directed DNA polymerase activity"/>
    <property type="evidence" value="ECO:0007669"/>
    <property type="project" value="UniProtKB-KW"/>
</dbReference>
<name>I3EHH7_NEMP3</name>
<evidence type="ECO:0000256" key="3">
    <source>
        <dbReference type="ARBA" id="ARBA00022695"/>
    </source>
</evidence>
<dbReference type="PANTHER" id="PTHR45861:SF1">
    <property type="entry name" value="DNA POLYMERASE ALPHA CATALYTIC SUBUNIT"/>
    <property type="match status" value="1"/>
</dbReference>